<dbReference type="PANTHER" id="PTHR10277:SF9">
    <property type="entry name" value="2-ISOPROPYLMALATE SYNTHASE 1, CHLOROPLASTIC-RELATED"/>
    <property type="match status" value="1"/>
</dbReference>
<dbReference type="GO" id="GO:0009098">
    <property type="term" value="P:L-leucine biosynthetic process"/>
    <property type="evidence" value="ECO:0007669"/>
    <property type="project" value="UniProtKB-UniRule"/>
</dbReference>
<dbReference type="PROSITE" id="PS00816">
    <property type="entry name" value="AIPM_HOMOCIT_SYNTH_2"/>
    <property type="match status" value="1"/>
</dbReference>
<keyword evidence="9 14" id="KW-0479">Metal-binding</keyword>
<dbReference type="CDD" id="cd07940">
    <property type="entry name" value="DRE_TIM_IPMS"/>
    <property type="match status" value="1"/>
</dbReference>
<dbReference type="EMBL" id="CP040871">
    <property type="protein sequence ID" value="QDA57742.1"/>
    <property type="molecule type" value="Genomic_DNA"/>
</dbReference>
<keyword evidence="14" id="KW-0963">Cytoplasm</keyword>
<dbReference type="PROSITE" id="PS50991">
    <property type="entry name" value="PYR_CT"/>
    <property type="match status" value="1"/>
</dbReference>
<dbReference type="NCBIfam" id="TIGR00973">
    <property type="entry name" value="leuA_bact"/>
    <property type="match status" value="1"/>
</dbReference>
<dbReference type="Gene3D" id="3.20.20.70">
    <property type="entry name" value="Aldolase class I"/>
    <property type="match status" value="1"/>
</dbReference>
<dbReference type="Gene3D" id="3.30.160.270">
    <property type="match status" value="1"/>
</dbReference>
<dbReference type="InterPro" id="IPR002034">
    <property type="entry name" value="AIPM/Hcit_synth_CS"/>
</dbReference>
<evidence type="ECO:0000256" key="7">
    <source>
        <dbReference type="ARBA" id="ARBA00022605"/>
    </source>
</evidence>
<dbReference type="GO" id="GO:0003985">
    <property type="term" value="F:acetyl-CoA C-acetyltransferase activity"/>
    <property type="evidence" value="ECO:0007669"/>
    <property type="project" value="UniProtKB-UniRule"/>
</dbReference>
<dbReference type="OrthoDB" id="9803573at2"/>
<comment type="pathway">
    <text evidence="2 14">Amino-acid biosynthesis; L-leucine biosynthesis; L-leucine from 3-methyl-2-oxobutanoate: step 1/4.</text>
</comment>
<dbReference type="FunFam" id="1.10.238.260:FF:000001">
    <property type="entry name" value="2-isopropylmalate synthase"/>
    <property type="match status" value="1"/>
</dbReference>
<evidence type="ECO:0000259" key="15">
    <source>
        <dbReference type="PROSITE" id="PS50991"/>
    </source>
</evidence>
<comment type="similarity">
    <text evidence="3 14">Belongs to the alpha-IPM synthase/homocitrate synthase family. LeuA type 1 subfamily.</text>
</comment>
<evidence type="ECO:0000256" key="11">
    <source>
        <dbReference type="ARBA" id="ARBA00023304"/>
    </source>
</evidence>
<dbReference type="GO" id="GO:0005829">
    <property type="term" value="C:cytosol"/>
    <property type="evidence" value="ECO:0007669"/>
    <property type="project" value="TreeGrafter"/>
</dbReference>
<dbReference type="PROSITE" id="PS00815">
    <property type="entry name" value="AIPM_HOMOCIT_SYNTH_1"/>
    <property type="match status" value="1"/>
</dbReference>
<dbReference type="Pfam" id="PF08502">
    <property type="entry name" value="LeuA_dimer"/>
    <property type="match status" value="1"/>
</dbReference>
<evidence type="ECO:0000256" key="1">
    <source>
        <dbReference type="ARBA" id="ARBA00000064"/>
    </source>
</evidence>
<dbReference type="InterPro" id="IPR000891">
    <property type="entry name" value="PYR_CT"/>
</dbReference>
<accession>A0A5B7ZVA3</accession>
<evidence type="ECO:0000256" key="3">
    <source>
        <dbReference type="ARBA" id="ARBA00009396"/>
    </source>
</evidence>
<dbReference type="UniPathway" id="UPA00048">
    <property type="reaction ID" value="UER00070"/>
</dbReference>
<keyword evidence="10 14" id="KW-0464">Manganese</keyword>
<evidence type="ECO:0000256" key="12">
    <source>
        <dbReference type="ARBA" id="ARBA00029993"/>
    </source>
</evidence>
<protein>
    <recommendedName>
        <fullName evidence="5 14">2-isopropylmalate synthase</fullName>
        <ecNumber evidence="4 14">2.3.3.13</ecNumber>
    </recommendedName>
    <alternativeName>
        <fullName evidence="12 14">Alpha-IPM synthase</fullName>
    </alternativeName>
    <alternativeName>
        <fullName evidence="14">Alpha-isopropylmalate synthase</fullName>
    </alternativeName>
</protein>
<comment type="catalytic activity">
    <reaction evidence="1 14">
        <text>3-methyl-2-oxobutanoate + acetyl-CoA + H2O = (2S)-2-isopropylmalate + CoA + H(+)</text>
        <dbReference type="Rhea" id="RHEA:21524"/>
        <dbReference type="ChEBI" id="CHEBI:1178"/>
        <dbReference type="ChEBI" id="CHEBI:11851"/>
        <dbReference type="ChEBI" id="CHEBI:15377"/>
        <dbReference type="ChEBI" id="CHEBI:15378"/>
        <dbReference type="ChEBI" id="CHEBI:57287"/>
        <dbReference type="ChEBI" id="CHEBI:57288"/>
        <dbReference type="EC" id="2.3.3.13"/>
    </reaction>
</comment>
<evidence type="ECO:0000256" key="9">
    <source>
        <dbReference type="ARBA" id="ARBA00022723"/>
    </source>
</evidence>
<organism evidence="16 17">
    <name type="scientific">Thermomonas aquatica</name>
    <dbReference type="NCBI Taxonomy" id="2202149"/>
    <lineage>
        <taxon>Bacteria</taxon>
        <taxon>Pseudomonadati</taxon>
        <taxon>Pseudomonadota</taxon>
        <taxon>Gammaproteobacteria</taxon>
        <taxon>Lysobacterales</taxon>
        <taxon>Lysobacteraceae</taxon>
        <taxon>Thermomonas</taxon>
    </lineage>
</organism>
<name>A0A5B7ZVA3_9GAMM</name>
<dbReference type="KEGG" id="thes:FHQ07_10705"/>
<evidence type="ECO:0000256" key="8">
    <source>
        <dbReference type="ARBA" id="ARBA00022679"/>
    </source>
</evidence>
<dbReference type="GO" id="GO:0003852">
    <property type="term" value="F:2-isopropylmalate synthase activity"/>
    <property type="evidence" value="ECO:0007669"/>
    <property type="project" value="UniProtKB-UniRule"/>
</dbReference>
<dbReference type="InterPro" id="IPR005671">
    <property type="entry name" value="LeuA_bact_synth"/>
</dbReference>
<comment type="cofactor">
    <cofactor evidence="14">
        <name>Mn(2+)</name>
        <dbReference type="ChEBI" id="CHEBI:29035"/>
    </cofactor>
</comment>
<dbReference type="InterPro" id="IPR013709">
    <property type="entry name" value="2-isopropylmalate_synth_dimer"/>
</dbReference>
<feature type="domain" description="Pyruvate carboxyltransferase" evidence="15">
    <location>
        <begin position="10"/>
        <end position="272"/>
    </location>
</feature>
<feature type="binding site" evidence="14">
    <location>
        <position position="243"/>
    </location>
    <ligand>
        <name>Mn(2+)</name>
        <dbReference type="ChEBI" id="CHEBI:29035"/>
    </ligand>
</feature>
<dbReference type="AlphaFoldDB" id="A0A5B7ZVA3"/>
<feature type="binding site" evidence="14">
    <location>
        <position position="209"/>
    </location>
    <ligand>
        <name>Mn(2+)</name>
        <dbReference type="ChEBI" id="CHEBI:29035"/>
    </ligand>
</feature>
<dbReference type="SUPFAM" id="SSF51569">
    <property type="entry name" value="Aldolase"/>
    <property type="match status" value="1"/>
</dbReference>
<dbReference type="SUPFAM" id="SSF110921">
    <property type="entry name" value="2-isopropylmalate synthase LeuA, allosteric (dimerisation) domain"/>
    <property type="match status" value="1"/>
</dbReference>
<keyword evidence="8 14" id="KW-0808">Transferase</keyword>
<dbReference type="InterPro" id="IPR054691">
    <property type="entry name" value="LeuA/HCS_post-cat"/>
</dbReference>
<keyword evidence="17" id="KW-1185">Reference proteome</keyword>
<dbReference type="GO" id="GO:0030145">
    <property type="term" value="F:manganese ion binding"/>
    <property type="evidence" value="ECO:0007669"/>
    <property type="project" value="UniProtKB-UniRule"/>
</dbReference>
<evidence type="ECO:0000256" key="14">
    <source>
        <dbReference type="HAMAP-Rule" id="MF_01025"/>
    </source>
</evidence>
<gene>
    <name evidence="14" type="primary">leuA</name>
    <name evidence="16" type="ORF">FHQ07_10705</name>
</gene>
<reference evidence="16 17" key="1">
    <citation type="submission" date="2019-06" db="EMBL/GenBank/DDBJ databases">
        <title>Thermomonas aquatica sp. nov., isolated from an industrial wastewater treatment plant.</title>
        <authorList>
            <person name="Jeon J.H."/>
            <person name="Park D.-S."/>
        </authorList>
    </citation>
    <scope>NUCLEOTIDE SEQUENCE [LARGE SCALE GENOMIC DNA]</scope>
    <source>
        <strain evidence="16 17">SY21</strain>
    </source>
</reference>
<proteinExistence type="inferred from homology"/>
<dbReference type="InterPro" id="IPR050073">
    <property type="entry name" value="2-IPM_HCS-like"/>
</dbReference>
<keyword evidence="11 14" id="KW-0100">Branched-chain amino acid biosynthesis</keyword>
<evidence type="ECO:0000256" key="4">
    <source>
        <dbReference type="ARBA" id="ARBA00012973"/>
    </source>
</evidence>
<comment type="subunit">
    <text evidence="14">Homodimer.</text>
</comment>
<dbReference type="Pfam" id="PF22617">
    <property type="entry name" value="HCS_D2"/>
    <property type="match status" value="1"/>
</dbReference>
<dbReference type="RefSeq" id="WP_139716793.1">
    <property type="nucleotide sequence ID" value="NZ_CP040871.1"/>
</dbReference>
<evidence type="ECO:0000313" key="17">
    <source>
        <dbReference type="Proteomes" id="UP000308149"/>
    </source>
</evidence>
<keyword evidence="6 14" id="KW-0432">Leucine biosynthesis</keyword>
<comment type="function">
    <text evidence="13 14">Catalyzes the condensation of the acetyl group of acetyl-CoA with 3-methyl-2-oxobutanoate (2-ketoisovalerate) to form 3-carboxy-3-hydroxy-4-methylpentanoate (2-isopropylmalate).</text>
</comment>
<sequence>MSHPTTTDRIRIFDTSLRDGEQSPGFTMSASQKIAFAHALAELGVDVIEAGFPNSSPADFGAVQAIAREVRGASIAALARCHPGDIEACARALDGAAAPRIHAFISTSPLHRKHKLNMSREQVIEHASMGVTLARNRVDDVEFSAEDAFRTEREFLVEVFDAAVAAGARTLNVPDTVGYATPAEIRALFEYLRANVKGADGVVFSAHCHNDLGLAVANSLAAIEGGARQVECTINGIGERAGNAALEELVMAMKVRPGYFNADTGIDTTRLLETSRLLSRITGIQVQRNKAIVGLNAFAHESGIHQHGMLKHRDTYEIMRPQDVGWPDSQIVLGRHSGRAAVADRLRQLGYVLEDEQLDQVIAAAKALTQTQHIIHDADLQRLVEGERYGPGWRISAMHLSDADDATHARVDLSAPDGRHVVQSAEGDGPIEALFAALSHATGVGFVLESYEVHSMGVGADARGEANLSGRIDGETMSGQGTSRDVLEASAIAWLDVANRVLRMRQAQPRVEAA</sequence>
<feature type="region of interest" description="Regulatory domain" evidence="14">
    <location>
        <begin position="394"/>
        <end position="514"/>
    </location>
</feature>
<evidence type="ECO:0000256" key="10">
    <source>
        <dbReference type="ARBA" id="ARBA00023211"/>
    </source>
</evidence>
<dbReference type="NCBIfam" id="NF002086">
    <property type="entry name" value="PRK00915.1-3"/>
    <property type="match status" value="1"/>
</dbReference>
<evidence type="ECO:0000256" key="6">
    <source>
        <dbReference type="ARBA" id="ARBA00022430"/>
    </source>
</evidence>
<dbReference type="PANTHER" id="PTHR10277">
    <property type="entry name" value="HOMOCITRATE SYNTHASE-RELATED"/>
    <property type="match status" value="1"/>
</dbReference>
<feature type="binding site" evidence="14">
    <location>
        <position position="207"/>
    </location>
    <ligand>
        <name>Mn(2+)</name>
        <dbReference type="ChEBI" id="CHEBI:29035"/>
    </ligand>
</feature>
<evidence type="ECO:0000256" key="2">
    <source>
        <dbReference type="ARBA" id="ARBA00004689"/>
    </source>
</evidence>
<evidence type="ECO:0000313" key="16">
    <source>
        <dbReference type="EMBL" id="QDA57742.1"/>
    </source>
</evidence>
<dbReference type="EC" id="2.3.3.13" evidence="4 14"/>
<dbReference type="Gene3D" id="1.10.238.260">
    <property type="match status" value="1"/>
</dbReference>
<keyword evidence="16" id="KW-0012">Acyltransferase</keyword>
<feature type="binding site" evidence="14">
    <location>
        <position position="19"/>
    </location>
    <ligand>
        <name>Mn(2+)</name>
        <dbReference type="ChEBI" id="CHEBI:29035"/>
    </ligand>
</feature>
<dbReference type="Proteomes" id="UP000308149">
    <property type="component" value="Chromosome"/>
</dbReference>
<dbReference type="HAMAP" id="MF_01025">
    <property type="entry name" value="LeuA_type1"/>
    <property type="match status" value="1"/>
</dbReference>
<dbReference type="Pfam" id="PF00682">
    <property type="entry name" value="HMGL-like"/>
    <property type="match status" value="1"/>
</dbReference>
<keyword evidence="7 14" id="KW-0028">Amino-acid biosynthesis</keyword>
<evidence type="ECO:0000256" key="5">
    <source>
        <dbReference type="ARBA" id="ARBA00018198"/>
    </source>
</evidence>
<dbReference type="InterPro" id="IPR013785">
    <property type="entry name" value="Aldolase_TIM"/>
</dbReference>
<dbReference type="SMART" id="SM00917">
    <property type="entry name" value="LeuA_dimer"/>
    <property type="match status" value="1"/>
</dbReference>
<dbReference type="InterPro" id="IPR036230">
    <property type="entry name" value="LeuA_allosteric_dom_sf"/>
</dbReference>
<evidence type="ECO:0000256" key="13">
    <source>
        <dbReference type="ARBA" id="ARBA00037629"/>
    </source>
</evidence>
<dbReference type="FunFam" id="3.20.20.70:FF:000010">
    <property type="entry name" value="2-isopropylmalate synthase"/>
    <property type="match status" value="1"/>
</dbReference>